<evidence type="ECO:0000313" key="14">
    <source>
        <dbReference type="Proteomes" id="UP000054342"/>
    </source>
</evidence>
<keyword evidence="14" id="KW-1185">Reference proteome</keyword>
<feature type="domain" description="C2H2-type" evidence="12">
    <location>
        <begin position="601"/>
        <end position="630"/>
    </location>
</feature>
<proteinExistence type="predicted"/>
<evidence type="ECO:0000256" key="6">
    <source>
        <dbReference type="ARBA" id="ARBA00023002"/>
    </source>
</evidence>
<dbReference type="Gene3D" id="3.30.160.60">
    <property type="entry name" value="Classic Zinc Finger"/>
    <property type="match status" value="1"/>
</dbReference>
<evidence type="ECO:0000313" key="13">
    <source>
        <dbReference type="EMBL" id="KIW53579.1"/>
    </source>
</evidence>
<keyword evidence="4 9" id="KW-0863">Zinc-finger</keyword>
<dbReference type="InterPro" id="IPR007219">
    <property type="entry name" value="XnlR_reg_dom"/>
</dbReference>
<dbReference type="GO" id="GO:0005634">
    <property type="term" value="C:nucleus"/>
    <property type="evidence" value="ECO:0007669"/>
    <property type="project" value="UniProtKB-SubCell"/>
</dbReference>
<dbReference type="GO" id="GO:0006351">
    <property type="term" value="P:DNA-templated transcription"/>
    <property type="evidence" value="ECO:0007669"/>
    <property type="project" value="InterPro"/>
</dbReference>
<keyword evidence="11" id="KW-1133">Transmembrane helix</keyword>
<dbReference type="InterPro" id="IPR036396">
    <property type="entry name" value="Cyt_P450_sf"/>
</dbReference>
<dbReference type="GeneID" id="25331045"/>
<dbReference type="PROSITE" id="PS50157">
    <property type="entry name" value="ZINC_FINGER_C2H2_2"/>
    <property type="match status" value="2"/>
</dbReference>
<dbReference type="SUPFAM" id="SSF57667">
    <property type="entry name" value="beta-beta-alpha zinc fingers"/>
    <property type="match status" value="1"/>
</dbReference>
<comment type="subcellular location">
    <subcellularLocation>
        <location evidence="1">Nucleus</location>
    </subcellularLocation>
</comment>
<dbReference type="PANTHER" id="PTHR40626:SF18">
    <property type="entry name" value="NICOTINATE CATABOLISM CLUSTER-SPECIFIC TRANSCRIPTION FACTOR"/>
    <property type="match status" value="1"/>
</dbReference>
<dbReference type="GO" id="GO:0004497">
    <property type="term" value="F:monooxygenase activity"/>
    <property type="evidence" value="ECO:0007669"/>
    <property type="project" value="InterPro"/>
</dbReference>
<dbReference type="GO" id="GO:0020037">
    <property type="term" value="F:heme binding"/>
    <property type="evidence" value="ECO:0007669"/>
    <property type="project" value="InterPro"/>
</dbReference>
<feature type="compositionally biased region" description="Basic and acidic residues" evidence="10">
    <location>
        <begin position="668"/>
        <end position="678"/>
    </location>
</feature>
<evidence type="ECO:0000256" key="8">
    <source>
        <dbReference type="ARBA" id="ARBA00023242"/>
    </source>
</evidence>
<evidence type="ECO:0000256" key="9">
    <source>
        <dbReference type="PROSITE-ProRule" id="PRU00042"/>
    </source>
</evidence>
<dbReference type="PROSITE" id="PS00028">
    <property type="entry name" value="ZINC_FINGER_C2H2_1"/>
    <property type="match status" value="2"/>
</dbReference>
<evidence type="ECO:0000256" key="5">
    <source>
        <dbReference type="ARBA" id="ARBA00022833"/>
    </source>
</evidence>
<dbReference type="GO" id="GO:0016705">
    <property type="term" value="F:oxidoreductase activity, acting on paired donors, with incorporation or reduction of molecular oxygen"/>
    <property type="evidence" value="ECO:0007669"/>
    <property type="project" value="InterPro"/>
</dbReference>
<dbReference type="Gene3D" id="1.10.630.10">
    <property type="entry name" value="Cytochrome P450"/>
    <property type="match status" value="1"/>
</dbReference>
<feature type="domain" description="C2H2-type" evidence="12">
    <location>
        <begin position="630"/>
        <end position="657"/>
    </location>
</feature>
<dbReference type="InterPro" id="IPR017972">
    <property type="entry name" value="Cyt_P450_CS"/>
</dbReference>
<evidence type="ECO:0000256" key="10">
    <source>
        <dbReference type="SAM" id="MobiDB-lite"/>
    </source>
</evidence>
<keyword evidence="11" id="KW-0812">Transmembrane</keyword>
<dbReference type="PANTHER" id="PTHR40626">
    <property type="entry name" value="MIP31509P"/>
    <property type="match status" value="1"/>
</dbReference>
<dbReference type="SUPFAM" id="SSF48264">
    <property type="entry name" value="Cytochrome P450"/>
    <property type="match status" value="1"/>
</dbReference>
<feature type="transmembrane region" description="Helical" evidence="11">
    <location>
        <begin position="6"/>
        <end position="25"/>
    </location>
</feature>
<dbReference type="OrthoDB" id="1055148at2759"/>
<dbReference type="HOGENOM" id="CLU_249853_0_0_1"/>
<dbReference type="PROSITE" id="PS00086">
    <property type="entry name" value="CYTOCHROME_P450"/>
    <property type="match status" value="1"/>
</dbReference>
<keyword evidence="3" id="KW-0677">Repeat</keyword>
<dbReference type="GO" id="GO:0000981">
    <property type="term" value="F:DNA-binding transcription factor activity, RNA polymerase II-specific"/>
    <property type="evidence" value="ECO:0007669"/>
    <property type="project" value="InterPro"/>
</dbReference>
<keyword evidence="5" id="KW-0862">Zinc</keyword>
<dbReference type="CDD" id="cd12148">
    <property type="entry name" value="fungal_TF_MHR"/>
    <property type="match status" value="1"/>
</dbReference>
<evidence type="ECO:0000256" key="2">
    <source>
        <dbReference type="ARBA" id="ARBA00022723"/>
    </source>
</evidence>
<dbReference type="InterPro" id="IPR051059">
    <property type="entry name" value="VerF-like"/>
</dbReference>
<evidence type="ECO:0000256" key="4">
    <source>
        <dbReference type="ARBA" id="ARBA00022771"/>
    </source>
</evidence>
<keyword evidence="11" id="KW-0472">Membrane</keyword>
<dbReference type="GO" id="GO:0000785">
    <property type="term" value="C:chromatin"/>
    <property type="evidence" value="ECO:0007669"/>
    <property type="project" value="TreeGrafter"/>
</dbReference>
<keyword evidence="2" id="KW-0479">Metal-binding</keyword>
<protein>
    <recommendedName>
        <fullName evidence="12">C2H2-type domain-containing protein</fullName>
    </recommendedName>
</protein>
<keyword evidence="6" id="KW-0560">Oxidoreductase</keyword>
<dbReference type="InterPro" id="IPR013087">
    <property type="entry name" value="Znf_C2H2_type"/>
</dbReference>
<gene>
    <name evidence="13" type="ORF">PV05_09137</name>
</gene>
<evidence type="ECO:0000256" key="1">
    <source>
        <dbReference type="ARBA" id="ARBA00004123"/>
    </source>
</evidence>
<feature type="compositionally biased region" description="Polar residues" evidence="10">
    <location>
        <begin position="691"/>
        <end position="717"/>
    </location>
</feature>
<evidence type="ECO:0000256" key="11">
    <source>
        <dbReference type="SAM" id="Phobius"/>
    </source>
</evidence>
<dbReference type="SMART" id="SM00355">
    <property type="entry name" value="ZnF_C2H2"/>
    <property type="match status" value="2"/>
</dbReference>
<dbReference type="GO" id="GO:0005506">
    <property type="term" value="F:iron ion binding"/>
    <property type="evidence" value="ECO:0007669"/>
    <property type="project" value="InterPro"/>
</dbReference>
<name>A0A0D2F0T1_9EURO</name>
<evidence type="ECO:0000256" key="3">
    <source>
        <dbReference type="ARBA" id="ARBA00022737"/>
    </source>
</evidence>
<feature type="transmembrane region" description="Helical" evidence="11">
    <location>
        <begin position="32"/>
        <end position="50"/>
    </location>
</feature>
<dbReference type="GO" id="GO:0008270">
    <property type="term" value="F:zinc ion binding"/>
    <property type="evidence" value="ECO:0007669"/>
    <property type="project" value="UniProtKB-KW"/>
</dbReference>
<dbReference type="InterPro" id="IPR001128">
    <property type="entry name" value="Cyt_P450"/>
</dbReference>
<accession>A0A0D2F0T1</accession>
<evidence type="ECO:0000256" key="7">
    <source>
        <dbReference type="ARBA" id="ARBA00023004"/>
    </source>
</evidence>
<dbReference type="Pfam" id="PF00096">
    <property type="entry name" value="zf-C2H2"/>
    <property type="match status" value="2"/>
</dbReference>
<reference evidence="13 14" key="1">
    <citation type="submission" date="2015-01" db="EMBL/GenBank/DDBJ databases">
        <title>The Genome Sequence of Exophiala xenobiotica CBS118157.</title>
        <authorList>
            <consortium name="The Broad Institute Genomics Platform"/>
            <person name="Cuomo C."/>
            <person name="de Hoog S."/>
            <person name="Gorbushina A."/>
            <person name="Stielow B."/>
            <person name="Teixiera M."/>
            <person name="Abouelleil A."/>
            <person name="Chapman S.B."/>
            <person name="Priest M."/>
            <person name="Young S.K."/>
            <person name="Wortman J."/>
            <person name="Nusbaum C."/>
            <person name="Birren B."/>
        </authorList>
    </citation>
    <scope>NUCLEOTIDE SEQUENCE [LARGE SCALE GENOMIC DNA]</scope>
    <source>
        <strain evidence="13 14">CBS 118157</strain>
    </source>
</reference>
<dbReference type="EMBL" id="KN847321">
    <property type="protein sequence ID" value="KIW53579.1"/>
    <property type="molecule type" value="Genomic_DNA"/>
</dbReference>
<dbReference type="Pfam" id="PF04082">
    <property type="entry name" value="Fungal_trans"/>
    <property type="match status" value="1"/>
</dbReference>
<dbReference type="Pfam" id="PF00067">
    <property type="entry name" value="p450"/>
    <property type="match status" value="1"/>
</dbReference>
<keyword evidence="7" id="KW-0408">Iron</keyword>
<dbReference type="STRING" id="348802.A0A0D2F0T1"/>
<dbReference type="RefSeq" id="XP_013314163.1">
    <property type="nucleotide sequence ID" value="XM_013458709.1"/>
</dbReference>
<keyword evidence="8" id="KW-0539">Nucleus</keyword>
<feature type="region of interest" description="Disordered" evidence="10">
    <location>
        <begin position="652"/>
        <end position="739"/>
    </location>
</feature>
<sequence>MSSSPNISVTVYFSPLVCILILDSFKQLRELAAPLPLIAVGLVILVIALVREAYRTDIPKVKGLPEPAGALPFIGHLLPLGGREKRNDTVIFSRWQEELNADIYQVRLGSQRAVIVQGWQAIKDLWLGNSNALIDRPWQPGFIDKLGVDISSSPMTPQIKRCRGAALRALGKPLWPEYYHLLEPSSVTMLQRLYHIGNNGQVPIDLYLHFQQVVYDLILHLTYGARMGDIDDAFGKELLESVQTLTPIRSSTADFSHYVPLLRLLPRGPTKVEKTERRRRGQLDQLYNQYLKKVEKGEVVNCIVSSLGKDKLSLEEIRGTCVSLLQAAPETVASGMYQASGWLASPEGQKFQPAALKAILDHYGGDRDLAWDMAFREEKIPLIVALYKETLRCWAPTPFAQGRATVKDIDYNGIHIPKGITIIMNGQGANLDPAYYGPDAGVFKPTRFIGDDSSLPHLAFGAGSRQCPAMNISNRMMYGLLVRTILAFELKETTGPGARKPHLDMRDFSDYYGLVNVPRGWDCLLTARDPEWLLNRPTEKRGAYSQSQPSWSKVAYRTGLVPKQLSLPGALIGDYEEIQAPMVMSSSPTALSSVSGALKSFTCKSTGCGKSFTRAEHLRRHALNHGKGQDTCPRCAVVFTRPDLLARHMARHAKKDEEAGGPGLGNLETRKRSTREADGTVVTRPRKRAPRNNTRSTSPRPSHRNTMNDDISCSTGTDHGHPISPPPSLHDTPPQGFAVDQTSLVDPQLDAAPGHDTSWFLGDDSTVQTYTGDPSQWSSQTYTATTISDQMSFDDLFYTDTASSFNIMPFSTNVNWLLDFTTSAEPVDESMDNMMAVDPADTQLQQSSTNAFQSSKISPTAVAPVHEGQSHRSATPLQTSSLNGCSAGNVVHSGDLEDDSSSEMGFVFHQSANSVGMTSQEDGLSSYDSITRLTRRSRQLPVIDETSRERVLELIAQARPKTIDGLVIDTSSCLLSPAAFQQYSDLFFTRFNVSYPLIHQATFEPSSTEALLLTAILLLGATYDGKEAHQMAVGVHDVLRARIIQHPLFNEQPELWILQTILLVDCFGTSRAGQKQHAMSNMFHGLLINLLRRADCQNVRNSPIEASHDSSDLDAQWRQAMDSEQRKRLALLCFVWDTQHAVLFSQASCLSAIELRLSLPYDSDTWEAATAEAWRESCERNPTSLLFLTVLKAYLNPDVKARPRHLDGFSRILILHGLMSVSSDLKRRDQISLGIETEAESPQERVRRAYDRWKADFDTFSLDMKLSKGYDAKKFIPFKTATLAMYRAAHIALNVEVLDLQIFAGARQILGKPVTPLDYERSRKIIHNWLTSEATRTIVGRAAWHACRVLRDAIIDLDEGDLTDLFHYPWCLYLATLICWAFHHCDGGPNVVANAKQPAWQARNLDAKSEMTALISGMGSCTSIEDLNKAAGSYRTQGMIALMVKQLASVRWAAMHEGTKVLKALGRSYCTNSKRDF</sequence>
<dbReference type="InterPro" id="IPR036236">
    <property type="entry name" value="Znf_C2H2_sf"/>
</dbReference>
<dbReference type="GO" id="GO:0000978">
    <property type="term" value="F:RNA polymerase II cis-regulatory region sequence-specific DNA binding"/>
    <property type="evidence" value="ECO:0007669"/>
    <property type="project" value="InterPro"/>
</dbReference>
<organism evidence="13 14">
    <name type="scientific">Exophiala xenobiotica</name>
    <dbReference type="NCBI Taxonomy" id="348802"/>
    <lineage>
        <taxon>Eukaryota</taxon>
        <taxon>Fungi</taxon>
        <taxon>Dikarya</taxon>
        <taxon>Ascomycota</taxon>
        <taxon>Pezizomycotina</taxon>
        <taxon>Eurotiomycetes</taxon>
        <taxon>Chaetothyriomycetidae</taxon>
        <taxon>Chaetothyriales</taxon>
        <taxon>Herpotrichiellaceae</taxon>
        <taxon>Exophiala</taxon>
    </lineage>
</organism>
<dbReference type="Proteomes" id="UP000054342">
    <property type="component" value="Unassembled WGS sequence"/>
</dbReference>
<evidence type="ECO:0000259" key="12">
    <source>
        <dbReference type="PROSITE" id="PS50157"/>
    </source>
</evidence>